<evidence type="ECO:0008006" key="3">
    <source>
        <dbReference type="Google" id="ProtNLM"/>
    </source>
</evidence>
<name>A0A0E3Q4D3_9EURY</name>
<sequence>MESAYLNKNIFLCEKSGGCKIRYTFQNSTELSVQRDFVQDMQDFIAISKEVIPLEKSAITIKNENQERRAVFEKMIQEIDLFEKEMRECIETLAAGVDSPEILEVKEKTLETSSSVALAKKNEKLAEIDSENKLDLMEIQQLDTRILAALSPFFEDSIYGAQNEYYAFIEDKTLNGKQVGFVDNLQYEFELLFTQDTLKVKDLQNLTLPIWSKGGILSREEKVKKIDVSDFYIKNIKYEKNNLKTVLEDKDAENKFTISSDEKAFLIIYRDYEITRDQELAAALNRESVDSFITKLKGFFTEFVGSKKLINITFDGKNVMEENRVFECLKLIASIYGRLVTECLEKGYTEGEITIKIEEPGGTRTEKYLEKSEISKDLSTIGREGEDLATLLRVKEG</sequence>
<accession>A0A0E3Q4D3</accession>
<keyword evidence="2" id="KW-1185">Reference proteome</keyword>
<proteinExistence type="predicted"/>
<evidence type="ECO:0000313" key="1">
    <source>
        <dbReference type="EMBL" id="AKB43390.1"/>
    </source>
</evidence>
<dbReference type="HOGENOM" id="CLU_059500_0_0_2"/>
<reference evidence="1 2" key="1">
    <citation type="submission" date="2014-07" db="EMBL/GenBank/DDBJ databases">
        <title>Methanogenic archaea and the global carbon cycle.</title>
        <authorList>
            <person name="Henriksen J.R."/>
            <person name="Luke J."/>
            <person name="Reinhart S."/>
            <person name="Benedict M.N."/>
            <person name="Youngblut N.D."/>
            <person name="Metcalf M.E."/>
            <person name="Whitaker R.J."/>
            <person name="Metcalf W.W."/>
        </authorList>
    </citation>
    <scope>NUCLEOTIDE SEQUENCE [LARGE SCALE GENOMIC DNA]</scope>
    <source>
        <strain evidence="1 2">Z-761</strain>
    </source>
</reference>
<evidence type="ECO:0000313" key="2">
    <source>
        <dbReference type="Proteomes" id="UP000033096"/>
    </source>
</evidence>
<dbReference type="PATRIC" id="fig|1434123.4.peg.1315"/>
<dbReference type="Proteomes" id="UP000033096">
    <property type="component" value="Chromosome"/>
</dbReference>
<gene>
    <name evidence="1" type="ORF">MSVAZ_1121</name>
</gene>
<organism evidence="1 2">
    <name type="scientific">Methanosarcina vacuolata Z-761</name>
    <dbReference type="NCBI Taxonomy" id="1434123"/>
    <lineage>
        <taxon>Archaea</taxon>
        <taxon>Methanobacteriati</taxon>
        <taxon>Methanobacteriota</taxon>
        <taxon>Stenosarchaea group</taxon>
        <taxon>Methanomicrobia</taxon>
        <taxon>Methanosarcinales</taxon>
        <taxon>Methanosarcinaceae</taxon>
        <taxon>Methanosarcina</taxon>
    </lineage>
</organism>
<protein>
    <recommendedName>
        <fullName evidence="3">Chromosome segregation ATPase</fullName>
    </recommendedName>
</protein>
<dbReference type="AlphaFoldDB" id="A0A0E3Q4D3"/>
<dbReference type="EMBL" id="CP009520">
    <property type="protein sequence ID" value="AKB43390.1"/>
    <property type="molecule type" value="Genomic_DNA"/>
</dbReference>
<dbReference type="GeneID" id="24809527"/>
<dbReference type="KEGG" id="mvc:MSVAZ_1121"/>
<dbReference type="RefSeq" id="WP_232316229.1">
    <property type="nucleotide sequence ID" value="NZ_CP009520.1"/>
</dbReference>